<feature type="signal peptide" evidence="16">
    <location>
        <begin position="1"/>
        <end position="16"/>
    </location>
</feature>
<evidence type="ECO:0000256" key="6">
    <source>
        <dbReference type="ARBA" id="ARBA00022763"/>
    </source>
</evidence>
<evidence type="ECO:0000256" key="9">
    <source>
        <dbReference type="ARBA" id="ARBA00022853"/>
    </source>
</evidence>
<dbReference type="InterPro" id="IPR041006">
    <property type="entry name" value="Morc_S5"/>
</dbReference>
<dbReference type="Gene3D" id="3.30.565.10">
    <property type="entry name" value="Histidine kinase-like ATPase, C-terminal domain"/>
    <property type="match status" value="1"/>
</dbReference>
<organism evidence="18 19">
    <name type="scientific">Kingdonia uniflora</name>
    <dbReference type="NCBI Taxonomy" id="39325"/>
    <lineage>
        <taxon>Eukaryota</taxon>
        <taxon>Viridiplantae</taxon>
        <taxon>Streptophyta</taxon>
        <taxon>Embryophyta</taxon>
        <taxon>Tracheophyta</taxon>
        <taxon>Spermatophyta</taxon>
        <taxon>Magnoliopsida</taxon>
        <taxon>Ranunculales</taxon>
        <taxon>Circaeasteraceae</taxon>
        <taxon>Kingdonia</taxon>
    </lineage>
</organism>
<dbReference type="InterPro" id="IPR045261">
    <property type="entry name" value="MORC_ATPase"/>
</dbReference>
<keyword evidence="16" id="KW-0732">Signal</keyword>
<keyword evidence="7" id="KW-0378">Hydrolase</keyword>
<dbReference type="GO" id="GO:0016887">
    <property type="term" value="F:ATP hydrolysis activity"/>
    <property type="evidence" value="ECO:0007669"/>
    <property type="project" value="InterPro"/>
</dbReference>
<dbReference type="PANTHER" id="PTHR23336:SF80">
    <property type="entry name" value="PROTEIN MICRORCHIDIA 7-LIKE"/>
    <property type="match status" value="1"/>
</dbReference>
<keyword evidence="13" id="KW-0539">Nucleus</keyword>
<evidence type="ECO:0000256" key="12">
    <source>
        <dbReference type="ARBA" id="ARBA00023204"/>
    </source>
</evidence>
<keyword evidence="5" id="KW-0255">Endonuclease</keyword>
<evidence type="ECO:0000256" key="15">
    <source>
        <dbReference type="SAM" id="MobiDB-lite"/>
    </source>
</evidence>
<evidence type="ECO:0000256" key="14">
    <source>
        <dbReference type="SAM" id="Coils"/>
    </source>
</evidence>
<keyword evidence="19" id="KW-1185">Reference proteome</keyword>
<feature type="coiled-coil region" evidence="14">
    <location>
        <begin position="569"/>
        <end position="603"/>
    </location>
</feature>
<name>A0A7J7N3E2_9MAGN</name>
<accession>A0A7J7N3E2</accession>
<evidence type="ECO:0000256" key="5">
    <source>
        <dbReference type="ARBA" id="ARBA00022759"/>
    </source>
</evidence>
<feature type="coiled-coil region" evidence="14">
    <location>
        <begin position="640"/>
        <end position="713"/>
    </location>
</feature>
<evidence type="ECO:0000313" key="19">
    <source>
        <dbReference type="Proteomes" id="UP000541444"/>
    </source>
</evidence>
<evidence type="ECO:0000256" key="10">
    <source>
        <dbReference type="ARBA" id="ARBA00023054"/>
    </source>
</evidence>
<dbReference type="Proteomes" id="UP000541444">
    <property type="component" value="Unassembled WGS sequence"/>
</dbReference>
<dbReference type="GO" id="GO:0031349">
    <property type="term" value="P:positive regulation of defense response"/>
    <property type="evidence" value="ECO:0007669"/>
    <property type="project" value="UniProtKB-ARBA"/>
</dbReference>
<protein>
    <recommendedName>
        <fullName evidence="17">Morc S5 domain-containing protein</fullName>
    </recommendedName>
</protein>
<sequence length="724" mass="83119">MLNFLIQLRFLTFAGGMDHVRVHPRFLHSNATSHKWALGAFAELLDNSLDEVCHGATFANIDMIQNKKDGNKMLLVEDNGGGMDPDKMRHCMSLGYSAKSKMANTIGQYGNGFKTSSMRLGADVIVFSRCSGKDGKSPTQSIGMLSYTFLRGTGKEDIVVPMLDYEKGGRDWNRMMRSSPCDWNRNLETIVKWSPYCSETDLIDQVKVFSVVTLAIDLTGCYPLCSDYNPIYPIICFDCQFSSMKDHGTRVIIYNLWEDDAGELELDFDTDQHDIQIRGVNRDESKIEMARKYRNSRHFLTYRHSLRSYASILYLRLPVEFRIVLRGKEVEHHNIVNDMMLTQDKQYRPQSGPDSVLKDTNMSIVVTIGFVKDAKHHIDVQGFNVYHKNRLIKPFWRVWNSAGSDGRGVIGVLEANFVEPAHDKQGFERTIVLSRLEARLKEFQKLYWTTKCDEIGYAARIKKKPVNESGTSDSSPDYHPPSSSSGQQRKLTSPNKEKNSTKMRDPKHGKGYMKVNEEIGKQSSAKFANNSNYLEPTSPSDISDNEIQTVPSKRQYVNTSSHNTSLVHFDQLTLENQDLKDRMKKMEEALQLERKKCKLLNDKVLELYPPNPEALSQITVENHETKLRLNTMEEGYSQDLQLESEKCRALEAQLKESELKLEEMNKEQEAFLDLYSQEKSRHDLEEEKLKNKLKVASDTIEELLEKVRQLEKMKPYPTLCKTER</sequence>
<keyword evidence="6" id="KW-0227">DNA damage</keyword>
<evidence type="ECO:0000256" key="4">
    <source>
        <dbReference type="ARBA" id="ARBA00022741"/>
    </source>
</evidence>
<reference evidence="18 19" key="1">
    <citation type="journal article" date="2020" name="IScience">
        <title>Genome Sequencing of the Endangered Kingdonia uniflora (Circaeasteraceae, Ranunculales) Reveals Potential Mechanisms of Evolutionary Specialization.</title>
        <authorList>
            <person name="Sun Y."/>
            <person name="Deng T."/>
            <person name="Zhang A."/>
            <person name="Moore M.J."/>
            <person name="Landis J.B."/>
            <person name="Lin N."/>
            <person name="Zhang H."/>
            <person name="Zhang X."/>
            <person name="Huang J."/>
            <person name="Zhang X."/>
            <person name="Sun H."/>
            <person name="Wang H."/>
        </authorList>
    </citation>
    <scope>NUCLEOTIDE SEQUENCE [LARGE SCALE GENOMIC DNA]</scope>
    <source>
        <strain evidence="18">TB1705</strain>
        <tissue evidence="18">Leaf</tissue>
    </source>
</reference>
<feature type="compositionally biased region" description="Basic and acidic residues" evidence="15">
    <location>
        <begin position="495"/>
        <end position="508"/>
    </location>
</feature>
<evidence type="ECO:0000256" key="1">
    <source>
        <dbReference type="ARBA" id="ARBA00004123"/>
    </source>
</evidence>
<feature type="region of interest" description="Disordered" evidence="15">
    <location>
        <begin position="465"/>
        <end position="544"/>
    </location>
</feature>
<keyword evidence="4" id="KW-0547">Nucleotide-binding</keyword>
<comment type="similarity">
    <text evidence="2">Belongs to the MORC ATPase protein family.</text>
</comment>
<comment type="subcellular location">
    <subcellularLocation>
        <location evidence="1">Nucleus</location>
    </subcellularLocation>
</comment>
<dbReference type="PANTHER" id="PTHR23336">
    <property type="entry name" value="ZINC FINGER CW-TYPE COILED-COIL DOMAIN PROTEIN 3"/>
    <property type="match status" value="1"/>
</dbReference>
<dbReference type="GO" id="GO:0005524">
    <property type="term" value="F:ATP binding"/>
    <property type="evidence" value="ECO:0007669"/>
    <property type="project" value="UniProtKB-KW"/>
</dbReference>
<dbReference type="GO" id="GO:0005634">
    <property type="term" value="C:nucleus"/>
    <property type="evidence" value="ECO:0007669"/>
    <property type="project" value="UniProtKB-SubCell"/>
</dbReference>
<evidence type="ECO:0000259" key="17">
    <source>
        <dbReference type="Pfam" id="PF17942"/>
    </source>
</evidence>
<evidence type="ECO:0000256" key="3">
    <source>
        <dbReference type="ARBA" id="ARBA00022722"/>
    </source>
</evidence>
<dbReference type="GO" id="GO:0006281">
    <property type="term" value="P:DNA repair"/>
    <property type="evidence" value="ECO:0007669"/>
    <property type="project" value="UniProtKB-KW"/>
</dbReference>
<dbReference type="EMBL" id="JACGCM010001129">
    <property type="protein sequence ID" value="KAF6161550.1"/>
    <property type="molecule type" value="Genomic_DNA"/>
</dbReference>
<feature type="compositionally biased region" description="Polar residues" evidence="15">
    <location>
        <begin position="521"/>
        <end position="544"/>
    </location>
</feature>
<keyword evidence="3" id="KW-0540">Nuclease</keyword>
<evidence type="ECO:0000256" key="2">
    <source>
        <dbReference type="ARBA" id="ARBA00007845"/>
    </source>
</evidence>
<gene>
    <name evidence="18" type="ORF">GIB67_009429</name>
</gene>
<evidence type="ECO:0000256" key="11">
    <source>
        <dbReference type="ARBA" id="ARBA00023158"/>
    </source>
</evidence>
<proteinExistence type="inferred from homology"/>
<dbReference type="InterPro" id="IPR036890">
    <property type="entry name" value="HATPase_C_sf"/>
</dbReference>
<keyword evidence="10 14" id="KW-0175">Coiled coil</keyword>
<feature type="domain" description="Morc S5" evidence="17">
    <location>
        <begin position="304"/>
        <end position="448"/>
    </location>
</feature>
<evidence type="ECO:0000256" key="8">
    <source>
        <dbReference type="ARBA" id="ARBA00022840"/>
    </source>
</evidence>
<keyword evidence="12" id="KW-0234">DNA repair</keyword>
<dbReference type="FunFam" id="3.30.565.10:FF:000075">
    <property type="entry name" value="MORC family CW-type zinc finger protein 4"/>
    <property type="match status" value="1"/>
</dbReference>
<dbReference type="SUPFAM" id="SSF55874">
    <property type="entry name" value="ATPase domain of HSP90 chaperone/DNA topoisomerase II/histidine kinase"/>
    <property type="match status" value="1"/>
</dbReference>
<evidence type="ECO:0000256" key="13">
    <source>
        <dbReference type="ARBA" id="ARBA00023242"/>
    </source>
</evidence>
<keyword evidence="11" id="KW-0943">RNA-mediated gene silencing</keyword>
<feature type="compositionally biased region" description="Low complexity" evidence="15">
    <location>
        <begin position="472"/>
        <end position="485"/>
    </location>
</feature>
<keyword evidence="9" id="KW-0156">Chromatin regulator</keyword>
<dbReference type="Pfam" id="PF13589">
    <property type="entry name" value="HATPase_c_3"/>
    <property type="match status" value="1"/>
</dbReference>
<evidence type="ECO:0000313" key="18">
    <source>
        <dbReference type="EMBL" id="KAF6161550.1"/>
    </source>
</evidence>
<evidence type="ECO:0000256" key="7">
    <source>
        <dbReference type="ARBA" id="ARBA00022801"/>
    </source>
</evidence>
<dbReference type="Pfam" id="PF17942">
    <property type="entry name" value="Morc6_S5"/>
    <property type="match status" value="1"/>
</dbReference>
<dbReference type="OrthoDB" id="757982at2759"/>
<feature type="chain" id="PRO_5029665237" description="Morc S5 domain-containing protein" evidence="16">
    <location>
        <begin position="17"/>
        <end position="724"/>
    </location>
</feature>
<evidence type="ECO:0000256" key="16">
    <source>
        <dbReference type="SAM" id="SignalP"/>
    </source>
</evidence>
<comment type="caution">
    <text evidence="18">The sequence shown here is derived from an EMBL/GenBank/DDBJ whole genome shotgun (WGS) entry which is preliminary data.</text>
</comment>
<dbReference type="GO" id="GO:0031047">
    <property type="term" value="P:regulatory ncRNA-mediated gene silencing"/>
    <property type="evidence" value="ECO:0007669"/>
    <property type="project" value="UniProtKB-KW"/>
</dbReference>
<dbReference type="GO" id="GO:0004519">
    <property type="term" value="F:endonuclease activity"/>
    <property type="evidence" value="ECO:0007669"/>
    <property type="project" value="UniProtKB-KW"/>
</dbReference>
<dbReference type="GO" id="GO:0006325">
    <property type="term" value="P:chromatin organization"/>
    <property type="evidence" value="ECO:0007669"/>
    <property type="project" value="UniProtKB-KW"/>
</dbReference>
<dbReference type="AlphaFoldDB" id="A0A7J7N3E2"/>
<keyword evidence="8" id="KW-0067">ATP-binding</keyword>